<dbReference type="GO" id="GO:0046872">
    <property type="term" value="F:metal ion binding"/>
    <property type="evidence" value="ECO:0007669"/>
    <property type="project" value="InterPro"/>
</dbReference>
<evidence type="ECO:0000256" key="2">
    <source>
        <dbReference type="ARBA" id="ARBA00023008"/>
    </source>
</evidence>
<gene>
    <name evidence="3" type="ORF">BM477_01550</name>
</gene>
<dbReference type="PANTHER" id="PTHR33677">
    <property type="entry name" value="TRANSCRIPTIONAL REPRESSOR FRMR-RELATED"/>
    <property type="match status" value="1"/>
</dbReference>
<sequence length="85" mass="9158">MSLPAAEIKPAITRLKRAKGQLEAVIRALETEQDCQTSVMQLAAVAKAIDRAGYLIVASGMKQCFSEGGDEMDAKTLEKLFLSLS</sequence>
<dbReference type="STRING" id="156892.BM477_01550"/>
<keyword evidence="2" id="KW-0186">Copper</keyword>
<reference evidence="4" key="1">
    <citation type="submission" date="2016-11" db="EMBL/GenBank/DDBJ databases">
        <title>Actinomyces gypaetusis sp. nov. isolated from Gypaetus barbatus in Qinghai Tibet Plateau China.</title>
        <authorList>
            <person name="Meng X."/>
        </authorList>
    </citation>
    <scope>NUCLEOTIDE SEQUENCE [LARGE SCALE GENOMIC DNA]</scope>
    <source>
        <strain evidence="4">DSM 15383</strain>
    </source>
</reference>
<dbReference type="Pfam" id="PF02583">
    <property type="entry name" value="Trns_repr_metal"/>
    <property type="match status" value="1"/>
</dbReference>
<comment type="similarity">
    <text evidence="1">Belongs to the CsoR family.</text>
</comment>
<evidence type="ECO:0000256" key="1">
    <source>
        <dbReference type="ARBA" id="ARBA00005428"/>
    </source>
</evidence>
<proteinExistence type="inferred from homology"/>
<dbReference type="OrthoDB" id="9809524at2"/>
<dbReference type="CDD" id="cd10148">
    <property type="entry name" value="CsoR-like_DUF156"/>
    <property type="match status" value="1"/>
</dbReference>
<dbReference type="InterPro" id="IPR003735">
    <property type="entry name" value="Metal_Tscrpt_repr"/>
</dbReference>
<name>A0A1Q5PTJ3_9ACTO</name>
<organism evidence="3 4">
    <name type="scientific">Boudabousia marimammalium</name>
    <dbReference type="NCBI Taxonomy" id="156892"/>
    <lineage>
        <taxon>Bacteria</taxon>
        <taxon>Bacillati</taxon>
        <taxon>Actinomycetota</taxon>
        <taxon>Actinomycetes</taxon>
        <taxon>Actinomycetales</taxon>
        <taxon>Actinomycetaceae</taxon>
        <taxon>Boudabousia</taxon>
    </lineage>
</organism>
<dbReference type="GO" id="GO:0045892">
    <property type="term" value="P:negative regulation of DNA-templated transcription"/>
    <property type="evidence" value="ECO:0007669"/>
    <property type="project" value="UniProtKB-ARBA"/>
</dbReference>
<dbReference type="PANTHER" id="PTHR33677:SF5">
    <property type="entry name" value="TRANSCRIPTIONAL REPRESSOR FRMR"/>
    <property type="match status" value="1"/>
</dbReference>
<dbReference type="Proteomes" id="UP000186465">
    <property type="component" value="Unassembled WGS sequence"/>
</dbReference>
<protein>
    <submittedName>
        <fullName evidence="3">Cytoplasmic protein</fullName>
    </submittedName>
</protein>
<dbReference type="AlphaFoldDB" id="A0A1Q5PTJ3"/>
<comment type="caution">
    <text evidence="3">The sequence shown here is derived from an EMBL/GenBank/DDBJ whole genome shotgun (WGS) entry which is preliminary data.</text>
</comment>
<evidence type="ECO:0000313" key="4">
    <source>
        <dbReference type="Proteomes" id="UP000186465"/>
    </source>
</evidence>
<accession>A0A1Q5PTJ3</accession>
<dbReference type="InterPro" id="IPR038390">
    <property type="entry name" value="Metal_Tscrpt_repr_sf"/>
</dbReference>
<dbReference type="GO" id="GO:0003677">
    <property type="term" value="F:DNA binding"/>
    <property type="evidence" value="ECO:0007669"/>
    <property type="project" value="InterPro"/>
</dbReference>
<dbReference type="Gene3D" id="1.20.58.1000">
    <property type="entry name" value="Metal-sensitive repressor, helix protomer"/>
    <property type="match status" value="1"/>
</dbReference>
<evidence type="ECO:0000313" key="3">
    <source>
        <dbReference type="EMBL" id="OKL50700.1"/>
    </source>
</evidence>
<dbReference type="EMBL" id="MPDM01000001">
    <property type="protein sequence ID" value="OKL50700.1"/>
    <property type="molecule type" value="Genomic_DNA"/>
</dbReference>
<keyword evidence="4" id="KW-1185">Reference proteome</keyword>